<sequence length="98" mass="11591">DEFHYQKARERCKAFANKCGFQIFVKQTSVKTNNSRNAKYQCKKLNRIQYFDCDTLPDNLECRFFINVFEVNGGWKLTKANFPRNHVKDVGFTRTPLC</sequence>
<evidence type="ECO:0000313" key="2">
    <source>
        <dbReference type="Proteomes" id="UP000198211"/>
    </source>
</evidence>
<keyword evidence="2" id="KW-1185">Reference proteome</keyword>
<proteinExistence type="predicted"/>
<name>A0A225UD45_9STRA</name>
<evidence type="ECO:0000313" key="1">
    <source>
        <dbReference type="EMBL" id="OWY90918.1"/>
    </source>
</evidence>
<reference evidence="2" key="1">
    <citation type="submission" date="2017-03" db="EMBL/GenBank/DDBJ databases">
        <title>Phytopthora megakarya and P. palmivora, two closely related causual agents of cacao black pod achieved similar genome size and gene model numbers by different mechanisms.</title>
        <authorList>
            <person name="Ali S."/>
            <person name="Shao J."/>
            <person name="Larry D.J."/>
            <person name="Kronmiller B."/>
            <person name="Shen D."/>
            <person name="Strem M.D."/>
            <person name="Melnick R.L."/>
            <person name="Guiltinan M.J."/>
            <person name="Tyler B.M."/>
            <person name="Meinhardt L.W."/>
            <person name="Bailey B.A."/>
        </authorList>
    </citation>
    <scope>NUCLEOTIDE SEQUENCE [LARGE SCALE GENOMIC DNA]</scope>
    <source>
        <strain evidence="2">zdho120</strain>
    </source>
</reference>
<accession>A0A225UD45</accession>
<dbReference type="STRING" id="4795.A0A225UD45"/>
<protein>
    <recommendedName>
        <fullName evidence="3">FAR1 domain-containing protein</fullName>
    </recommendedName>
</protein>
<organism evidence="1 2">
    <name type="scientific">Phytophthora megakarya</name>
    <dbReference type="NCBI Taxonomy" id="4795"/>
    <lineage>
        <taxon>Eukaryota</taxon>
        <taxon>Sar</taxon>
        <taxon>Stramenopiles</taxon>
        <taxon>Oomycota</taxon>
        <taxon>Peronosporomycetes</taxon>
        <taxon>Peronosporales</taxon>
        <taxon>Peronosporaceae</taxon>
        <taxon>Phytophthora</taxon>
    </lineage>
</organism>
<comment type="caution">
    <text evidence="1">The sequence shown here is derived from an EMBL/GenBank/DDBJ whole genome shotgun (WGS) entry which is preliminary data.</text>
</comment>
<dbReference type="EMBL" id="NBNE01021533">
    <property type="protein sequence ID" value="OWY90918.1"/>
    <property type="molecule type" value="Genomic_DNA"/>
</dbReference>
<dbReference type="OrthoDB" id="126325at2759"/>
<evidence type="ECO:0008006" key="3">
    <source>
        <dbReference type="Google" id="ProtNLM"/>
    </source>
</evidence>
<gene>
    <name evidence="1" type="ORF">PHMEG_00040722</name>
</gene>
<dbReference type="Proteomes" id="UP000198211">
    <property type="component" value="Unassembled WGS sequence"/>
</dbReference>
<feature type="non-terminal residue" evidence="1">
    <location>
        <position position="1"/>
    </location>
</feature>
<dbReference type="AlphaFoldDB" id="A0A225UD45"/>